<name>A0A2T2NQQ8_CORCC</name>
<dbReference type="PANTHER" id="PTHR24359:SF37">
    <property type="entry name" value="PROTEIN KINASE DOMAIN-CONTAINING PROTEIN"/>
    <property type="match status" value="1"/>
</dbReference>
<dbReference type="Proteomes" id="UP000240883">
    <property type="component" value="Unassembled WGS sequence"/>
</dbReference>
<evidence type="ECO:0000313" key="2">
    <source>
        <dbReference type="EMBL" id="PSN67761.1"/>
    </source>
</evidence>
<proteinExistence type="predicted"/>
<dbReference type="Gene3D" id="1.10.510.10">
    <property type="entry name" value="Transferase(Phosphotransferase) domain 1"/>
    <property type="match status" value="1"/>
</dbReference>
<gene>
    <name evidence="2" type="ORF">BS50DRAFT_587018</name>
</gene>
<organism evidence="2 3">
    <name type="scientific">Corynespora cassiicola Philippines</name>
    <dbReference type="NCBI Taxonomy" id="1448308"/>
    <lineage>
        <taxon>Eukaryota</taxon>
        <taxon>Fungi</taxon>
        <taxon>Dikarya</taxon>
        <taxon>Ascomycota</taxon>
        <taxon>Pezizomycotina</taxon>
        <taxon>Dothideomycetes</taxon>
        <taxon>Pleosporomycetidae</taxon>
        <taxon>Pleosporales</taxon>
        <taxon>Corynesporascaceae</taxon>
        <taxon>Corynespora</taxon>
    </lineage>
</organism>
<dbReference type="SMART" id="SM00220">
    <property type="entry name" value="S_TKc"/>
    <property type="match status" value="1"/>
</dbReference>
<accession>A0A2T2NQQ8</accession>
<dbReference type="EMBL" id="KZ678134">
    <property type="protein sequence ID" value="PSN67761.1"/>
    <property type="molecule type" value="Genomic_DNA"/>
</dbReference>
<dbReference type="Gene3D" id="3.30.200.20">
    <property type="entry name" value="Phosphorylase Kinase, domain 1"/>
    <property type="match status" value="1"/>
</dbReference>
<dbReference type="GO" id="GO:0005524">
    <property type="term" value="F:ATP binding"/>
    <property type="evidence" value="ECO:0007669"/>
    <property type="project" value="InterPro"/>
</dbReference>
<protein>
    <submittedName>
        <fullName evidence="2">Kinase-like protein</fullName>
    </submittedName>
</protein>
<sequence length="572" mass="66016">MSDGHSRSIDVEKMPDSIVQNNTKVKLWLFRQLSSEALKRLHDNQGTFIPRSAIGKLSDINIIRSVLQQEEVFSGEEPECTATYIQKYAPKLFLIAVHVRLDLRELKNCFLHGVSDDHLTVEDVSEESRWIKDDYNRAVWISELQRHRWEYFAAFFTRDEAQFHQEFEPRKIIPYTYMKECGKGAFSIVFEVELEKSHQMLYRLKHNDNPRLALKRLDRRKTQDTAFQHEQNLLKSLLGNKHLHIIQLLATYRQNEIWYFLFPLANCNLAEYMSAREPEHSEKYITWKLNQILGLATGIQAIHDRQPDRMGASSSQPFLGLNNQNAQSIQTGYHHDIKPQNILHFKELEVEITTPYPELGVYQISDFGVGKFQTGNLGDSSKGTRHPRGTVTYWAPESRITAGRLGHSRLKDVYHISRPYDMWAFGCVIMEMLVWLIKGRDGLKEFKNGRNGPAEQDSKAEESDAYWIATPNFQGAQLRPTVWGTLNALREEEITRRSRCLKLMIKLVADILRVKPKERLVISEVVTRLEEIVEIAKHEDGFNGTIPSKIQTPESSPPILNIIGASDDSAKM</sequence>
<reference evidence="2 3" key="1">
    <citation type="journal article" date="2018" name="Front. Microbiol.">
        <title>Genome-Wide Analysis of Corynespora cassiicola Leaf Fall Disease Putative Effectors.</title>
        <authorList>
            <person name="Lopez D."/>
            <person name="Ribeiro S."/>
            <person name="Label P."/>
            <person name="Fumanal B."/>
            <person name="Venisse J.S."/>
            <person name="Kohler A."/>
            <person name="de Oliveira R.R."/>
            <person name="Labutti K."/>
            <person name="Lipzen A."/>
            <person name="Lail K."/>
            <person name="Bauer D."/>
            <person name="Ohm R.A."/>
            <person name="Barry K.W."/>
            <person name="Spatafora J."/>
            <person name="Grigoriev I.V."/>
            <person name="Martin F.M."/>
            <person name="Pujade-Renaud V."/>
        </authorList>
    </citation>
    <scope>NUCLEOTIDE SEQUENCE [LARGE SCALE GENOMIC DNA]</scope>
    <source>
        <strain evidence="2 3">Philippines</strain>
    </source>
</reference>
<dbReference type="SUPFAM" id="SSF56112">
    <property type="entry name" value="Protein kinase-like (PK-like)"/>
    <property type="match status" value="1"/>
</dbReference>
<dbReference type="InterPro" id="IPR000719">
    <property type="entry name" value="Prot_kinase_dom"/>
</dbReference>
<dbReference type="PANTHER" id="PTHR24359">
    <property type="entry name" value="SERINE/THREONINE-PROTEIN KINASE SBK1"/>
    <property type="match status" value="1"/>
</dbReference>
<dbReference type="OrthoDB" id="4062651at2759"/>
<keyword evidence="2" id="KW-0808">Transferase</keyword>
<keyword evidence="2" id="KW-0418">Kinase</keyword>
<dbReference type="PROSITE" id="PS50011">
    <property type="entry name" value="PROTEIN_KINASE_DOM"/>
    <property type="match status" value="1"/>
</dbReference>
<feature type="domain" description="Protein kinase" evidence="1">
    <location>
        <begin position="175"/>
        <end position="533"/>
    </location>
</feature>
<dbReference type="InterPro" id="IPR011009">
    <property type="entry name" value="Kinase-like_dom_sf"/>
</dbReference>
<dbReference type="Pfam" id="PF07714">
    <property type="entry name" value="PK_Tyr_Ser-Thr"/>
    <property type="match status" value="1"/>
</dbReference>
<dbReference type="InterPro" id="IPR001245">
    <property type="entry name" value="Ser-Thr/Tyr_kinase_cat_dom"/>
</dbReference>
<dbReference type="Pfam" id="PF00069">
    <property type="entry name" value="Pkinase"/>
    <property type="match status" value="1"/>
</dbReference>
<evidence type="ECO:0000313" key="3">
    <source>
        <dbReference type="Proteomes" id="UP000240883"/>
    </source>
</evidence>
<keyword evidence="3" id="KW-1185">Reference proteome</keyword>
<dbReference type="AlphaFoldDB" id="A0A2T2NQQ8"/>
<dbReference type="STRING" id="1448308.A0A2T2NQQ8"/>
<dbReference type="GO" id="GO:0004674">
    <property type="term" value="F:protein serine/threonine kinase activity"/>
    <property type="evidence" value="ECO:0007669"/>
    <property type="project" value="TreeGrafter"/>
</dbReference>
<evidence type="ECO:0000259" key="1">
    <source>
        <dbReference type="PROSITE" id="PS50011"/>
    </source>
</evidence>